<sequence>MSTDSMRTDSMRTELRSHRDPRAATEALARRVVSPLTGLVPSIGFYARVRRGTRVVLTTCDLAGVHHLVGGPAARPGAHHIGAASLTVTDAVIRSLAESIERYAHYAFPAHHRFAVAPSADPPGPAVPPGALFDDDQHADPGFPFDRPDPAAPLGWWRMTALTGGPDLFVPAQSTLVGYRPGEAEPWLHPAVSTGTAAHTDPGAALLNAVRELVQLDATMGHWHTATRSVRIGFDQRTRALADLVDRYWDGRAPRPEFHLLPSPDLPGFTVACLLRAAAVGGPAVSVGLGASAGLTTAMFKALVEGTALVSLFSTSPVPPGEEADEEPERFLDLNGNVTHYSEPANARVVEDRFADCDTASAADLPPDVTTDTRDAVHRYLEAFRATGKRLLHGDLTTPDVRRLGFHVHRVWSPDLLPLSLPGAPARLHRRYLDYGGYRPSPIHPYP</sequence>
<keyword evidence="4" id="KW-1185">Reference proteome</keyword>
<gene>
    <name evidence="3" type="ORF">GCM10010492_54910</name>
</gene>
<dbReference type="PANTHER" id="PTHR37809:SF1">
    <property type="entry name" value="RIBOSOMAL PROTEIN S12 METHYLTHIOTRANSFERASE ACCESSORY FACTOR YCAO"/>
    <property type="match status" value="1"/>
</dbReference>
<evidence type="ECO:0000256" key="1">
    <source>
        <dbReference type="SAM" id="MobiDB-lite"/>
    </source>
</evidence>
<dbReference type="Pfam" id="PF02624">
    <property type="entry name" value="YcaO"/>
    <property type="match status" value="1"/>
</dbReference>
<evidence type="ECO:0000313" key="4">
    <source>
        <dbReference type="Proteomes" id="UP001500416"/>
    </source>
</evidence>
<dbReference type="Gene3D" id="3.30.1330.230">
    <property type="match status" value="1"/>
</dbReference>
<protein>
    <recommendedName>
        <fullName evidence="2">YcaO domain-containing protein</fullName>
    </recommendedName>
</protein>
<comment type="caution">
    <text evidence="3">The sequence shown here is derived from an EMBL/GenBank/DDBJ whole genome shotgun (WGS) entry which is preliminary data.</text>
</comment>
<evidence type="ECO:0000313" key="3">
    <source>
        <dbReference type="EMBL" id="GAA0248146.1"/>
    </source>
</evidence>
<accession>A0ABP3E2X1</accession>
<dbReference type="Proteomes" id="UP001500416">
    <property type="component" value="Unassembled WGS sequence"/>
</dbReference>
<name>A0ABP3E2X1_9PSEU</name>
<feature type="region of interest" description="Disordered" evidence="1">
    <location>
        <begin position="1"/>
        <end position="21"/>
    </location>
</feature>
<organism evidence="3 4">
    <name type="scientific">Saccharothrix mutabilis subsp. mutabilis</name>
    <dbReference type="NCBI Taxonomy" id="66855"/>
    <lineage>
        <taxon>Bacteria</taxon>
        <taxon>Bacillati</taxon>
        <taxon>Actinomycetota</taxon>
        <taxon>Actinomycetes</taxon>
        <taxon>Pseudonocardiales</taxon>
        <taxon>Pseudonocardiaceae</taxon>
        <taxon>Saccharothrix</taxon>
    </lineage>
</organism>
<dbReference type="PROSITE" id="PS51664">
    <property type="entry name" value="YCAO"/>
    <property type="match status" value="1"/>
</dbReference>
<feature type="domain" description="YcaO" evidence="2">
    <location>
        <begin position="83"/>
        <end position="447"/>
    </location>
</feature>
<reference evidence="4" key="1">
    <citation type="journal article" date="2019" name="Int. J. Syst. Evol. Microbiol.">
        <title>The Global Catalogue of Microorganisms (GCM) 10K type strain sequencing project: providing services to taxonomists for standard genome sequencing and annotation.</title>
        <authorList>
            <consortium name="The Broad Institute Genomics Platform"/>
            <consortium name="The Broad Institute Genome Sequencing Center for Infectious Disease"/>
            <person name="Wu L."/>
            <person name="Ma J."/>
        </authorList>
    </citation>
    <scope>NUCLEOTIDE SEQUENCE [LARGE SCALE GENOMIC DNA]</scope>
    <source>
        <strain evidence="4">JCM 3380</strain>
    </source>
</reference>
<dbReference type="PANTHER" id="PTHR37809">
    <property type="entry name" value="RIBOSOMAL PROTEIN S12 METHYLTHIOTRANSFERASE ACCESSORY FACTOR YCAO"/>
    <property type="match status" value="1"/>
</dbReference>
<dbReference type="EMBL" id="BAAABU010000016">
    <property type="protein sequence ID" value="GAA0248146.1"/>
    <property type="molecule type" value="Genomic_DNA"/>
</dbReference>
<proteinExistence type="predicted"/>
<evidence type="ECO:0000259" key="2">
    <source>
        <dbReference type="PROSITE" id="PS51664"/>
    </source>
</evidence>
<dbReference type="InterPro" id="IPR003776">
    <property type="entry name" value="YcaO-like_dom"/>
</dbReference>